<dbReference type="Proteomes" id="UP000319894">
    <property type="component" value="Unassembled WGS sequence"/>
</dbReference>
<reference evidence="1 2" key="1">
    <citation type="submission" date="2018-06" db="EMBL/GenBank/DDBJ databases">
        <title>Natronomonas sp. F16-60 a new haloarchaeon isolated from a solar saltern of Isla Cristina, Huelva, Spain.</title>
        <authorList>
            <person name="Duran-Viseras A."/>
            <person name="Sanchez-Porro C."/>
            <person name="Ventosa A."/>
        </authorList>
    </citation>
    <scope>NUCLEOTIDE SEQUENCE [LARGE SCALE GENOMIC DNA]</scope>
    <source>
        <strain evidence="1 2">F16-60</strain>
    </source>
</reference>
<comment type="caution">
    <text evidence="1">The sequence shown here is derived from an EMBL/GenBank/DDBJ whole genome shotgun (WGS) entry which is preliminary data.</text>
</comment>
<name>A0A554NCP2_9EURY</name>
<dbReference type="OrthoDB" id="154989at2157"/>
<dbReference type="RefSeq" id="WP_144260984.1">
    <property type="nucleotide sequence ID" value="NZ_QMDX01000002.1"/>
</dbReference>
<evidence type="ECO:0000313" key="1">
    <source>
        <dbReference type="EMBL" id="TSD15144.1"/>
    </source>
</evidence>
<dbReference type="InterPro" id="IPR043953">
    <property type="entry name" value="DUF5784"/>
</dbReference>
<keyword evidence="2" id="KW-1185">Reference proteome</keyword>
<protein>
    <submittedName>
        <fullName evidence="1">Uncharacterized protein</fullName>
    </submittedName>
</protein>
<gene>
    <name evidence="1" type="ORF">DP107_04630</name>
</gene>
<evidence type="ECO:0000313" key="2">
    <source>
        <dbReference type="Proteomes" id="UP000319894"/>
    </source>
</evidence>
<sequence>MAGPLRLRRSREHWGTDRVRQELYEPLDRRFGATLADPWFEPEGYETCRLEMDNGDVALFCWTHHDTDGAPDAYWLGNTETPEVLWRTDKYTFDEAPAAVGEWVEDELFARLEVEEPWLARHEHLARFFLPVLFSKDGRETTREFFAEHAAGFPDADAERTLSYYDAFLATGALAPHRYTMAAKLGTSRSGDWFRMAATMSEFTVAKLLAGAGLDFEPEVQLDSGYALDFRVGSQLVEVTRPRPPTRRQRADTPVAAVRQTGRSKTDGQLDAHPRTLLLVDCSSFRDDEWNQVAGERPDIAHRPTVVFRARPDDTFEGYRVGRCPLDLDAAMTWVD</sequence>
<organism evidence="1 2">
    <name type="scientific">Haloglomus irregulare</name>
    <dbReference type="NCBI Taxonomy" id="2234134"/>
    <lineage>
        <taxon>Archaea</taxon>
        <taxon>Methanobacteriati</taxon>
        <taxon>Methanobacteriota</taxon>
        <taxon>Stenosarchaea group</taxon>
        <taxon>Halobacteria</taxon>
        <taxon>Halobacteriales</taxon>
        <taxon>Natronomonadaceae</taxon>
        <taxon>Haloglomus</taxon>
    </lineage>
</organism>
<dbReference type="EMBL" id="QMDX01000002">
    <property type="protein sequence ID" value="TSD15144.1"/>
    <property type="molecule type" value="Genomic_DNA"/>
</dbReference>
<dbReference type="Pfam" id="PF19096">
    <property type="entry name" value="DUF5784"/>
    <property type="match status" value="1"/>
</dbReference>
<proteinExistence type="predicted"/>
<accession>A0A554NCP2</accession>
<dbReference type="InParanoid" id="A0A554NCP2"/>
<dbReference type="AlphaFoldDB" id="A0A554NCP2"/>